<feature type="transmembrane region" description="Helical" evidence="7">
    <location>
        <begin position="203"/>
        <end position="226"/>
    </location>
</feature>
<reference evidence="9 10" key="1">
    <citation type="submission" date="2022-01" db="EMBL/GenBank/DDBJ databases">
        <title>A high-quality chromosome-level genome assembly of rohu carp, Labeo rohita.</title>
        <authorList>
            <person name="Arick M.A. II"/>
            <person name="Hsu C.-Y."/>
            <person name="Magbanua Z."/>
            <person name="Pechanova O."/>
            <person name="Grover C."/>
            <person name="Miller E."/>
            <person name="Thrash A."/>
            <person name="Ezzel L."/>
            <person name="Alam S."/>
            <person name="Benzie J."/>
            <person name="Hamilton M."/>
            <person name="Karsi A."/>
            <person name="Lawrence M.L."/>
            <person name="Peterson D.G."/>
        </authorList>
    </citation>
    <scope>NUCLEOTIDE SEQUENCE [LARGE SCALE GENOMIC DNA]</scope>
    <source>
        <strain evidence="10">BAU-BD-2019</strain>
        <tissue evidence="9">Blood</tissue>
    </source>
</reference>
<feature type="domain" description="Cation/H+ exchanger transmembrane" evidence="8">
    <location>
        <begin position="180"/>
        <end position="567"/>
    </location>
</feature>
<evidence type="ECO:0000256" key="7">
    <source>
        <dbReference type="SAM" id="Phobius"/>
    </source>
</evidence>
<dbReference type="EMBL" id="JACTAM010000001">
    <property type="protein sequence ID" value="KAI2668282.1"/>
    <property type="molecule type" value="Genomic_DNA"/>
</dbReference>
<dbReference type="Gene3D" id="1.20.1530.20">
    <property type="match status" value="1"/>
</dbReference>
<feature type="transmembrane region" description="Helical" evidence="7">
    <location>
        <begin position="364"/>
        <end position="382"/>
    </location>
</feature>
<feature type="transmembrane region" description="Helical" evidence="7">
    <location>
        <begin position="262"/>
        <end position="284"/>
    </location>
</feature>
<comment type="caution">
    <text evidence="9">The sequence shown here is derived from an EMBL/GenBank/DDBJ whole genome shotgun (WGS) entry which is preliminary data.</text>
</comment>
<feature type="transmembrane region" description="Helical" evidence="7">
    <location>
        <begin position="394"/>
        <end position="411"/>
    </location>
</feature>
<gene>
    <name evidence="9" type="ORF">H4Q32_004969</name>
</gene>
<evidence type="ECO:0000313" key="10">
    <source>
        <dbReference type="Proteomes" id="UP000830375"/>
    </source>
</evidence>
<dbReference type="Pfam" id="PF00999">
    <property type="entry name" value="Na_H_Exchanger"/>
    <property type="match status" value="1"/>
</dbReference>
<feature type="compositionally biased region" description="Polar residues" evidence="6">
    <location>
        <begin position="53"/>
        <end position="63"/>
    </location>
</feature>
<dbReference type="InterPro" id="IPR051843">
    <property type="entry name" value="CPA1_transporter"/>
</dbReference>
<dbReference type="PANTHER" id="PTHR31102:SF23">
    <property type="entry name" value="SI:DKEY-162B23.4"/>
    <property type="match status" value="1"/>
</dbReference>
<dbReference type="PANTHER" id="PTHR31102">
    <property type="match status" value="1"/>
</dbReference>
<feature type="transmembrane region" description="Helical" evidence="7">
    <location>
        <begin position="140"/>
        <end position="161"/>
    </location>
</feature>
<protein>
    <submittedName>
        <fullName evidence="9">Sodium/hydrogen exchanger 9B2</fullName>
    </submittedName>
</protein>
<feature type="region of interest" description="Disordered" evidence="6">
    <location>
        <begin position="46"/>
        <end position="70"/>
    </location>
</feature>
<comment type="similarity">
    <text evidence="2">Belongs to the monovalent cation:proton antiporter 1 (CPA1) transporter (TC 2.A.36) family.</text>
</comment>
<name>A0ABQ8MZN4_LABRO</name>
<evidence type="ECO:0000256" key="1">
    <source>
        <dbReference type="ARBA" id="ARBA00004141"/>
    </source>
</evidence>
<evidence type="ECO:0000256" key="5">
    <source>
        <dbReference type="ARBA" id="ARBA00023136"/>
    </source>
</evidence>
<keyword evidence="5 7" id="KW-0472">Membrane</keyword>
<evidence type="ECO:0000259" key="8">
    <source>
        <dbReference type="Pfam" id="PF00999"/>
    </source>
</evidence>
<evidence type="ECO:0000313" key="9">
    <source>
        <dbReference type="EMBL" id="KAI2668282.1"/>
    </source>
</evidence>
<evidence type="ECO:0000256" key="3">
    <source>
        <dbReference type="ARBA" id="ARBA00022692"/>
    </source>
</evidence>
<feature type="transmembrane region" description="Helical" evidence="7">
    <location>
        <begin position="549"/>
        <end position="570"/>
    </location>
</feature>
<comment type="subcellular location">
    <subcellularLocation>
        <location evidence="1">Membrane</location>
        <topology evidence="1">Multi-pass membrane protein</topology>
    </subcellularLocation>
</comment>
<feature type="transmembrane region" description="Helical" evidence="7">
    <location>
        <begin position="449"/>
        <end position="471"/>
    </location>
</feature>
<feature type="transmembrane region" description="Helical" evidence="7">
    <location>
        <begin position="290"/>
        <end position="314"/>
    </location>
</feature>
<feature type="transmembrane region" description="Helical" evidence="7">
    <location>
        <begin position="173"/>
        <end position="191"/>
    </location>
</feature>
<evidence type="ECO:0000256" key="2">
    <source>
        <dbReference type="ARBA" id="ARBA00007367"/>
    </source>
</evidence>
<sequence>MSHDYGIMIHTQVSSRRLVIGQLLLDAANQTAQEKTRARIEQNYSAMEDVQSRPHSAHSTYSQRTEDAASALGNHAEHHLTVSQTVLVVPKRSESPSPSMTEETIYVPRPVSSVDACTNTDPPYECCPWLRRLCPCPPRGLLATIITKVSMAAVLFGVVWSITEKECLPGGNLFGIVTLFICSVAGGKLFGRIRFPNVPPLPPLLGMLLAGFILRNIPVVTDAVYIDVRWSASLRNIALGVILVKAGLELDGKALRKLKAVCLRLSMFPLTFEATTMAVVSYLILGLPWVWGFILGFVLGAVSPAVVVPSMLLLQKEGYGLEQGIPTLLMAACSVDDIIAITCFTTCLGIAFASGSVWLNILRGPLEVLGGAVAGVALGYFIRYFPSRDQGNLVLKRSFLVLGLAVFALFGSNVAGIPGAGGLCTLVLTFVAGLGWGKSKAPVEAVVERFWHVFQPLLFGLIGAEVIISSLEVTTVFLGIAALFIALTVRLLITFVVVMRAGFNLKEKVFIALAWMPKATVQAAIGSTALDMARSKNDLELQRYAMDVLTVAVLSIIITAPIGALLISLLGPRLLQKPKNPEWAVSQGALSASGTPVTYESAL</sequence>
<feature type="transmembrane region" description="Helical" evidence="7">
    <location>
        <begin position="326"/>
        <end position="352"/>
    </location>
</feature>
<feature type="transmembrane region" description="Helical" evidence="7">
    <location>
        <begin position="417"/>
        <end position="437"/>
    </location>
</feature>
<keyword evidence="10" id="KW-1185">Reference proteome</keyword>
<feature type="transmembrane region" description="Helical" evidence="7">
    <location>
        <begin position="510"/>
        <end position="529"/>
    </location>
</feature>
<feature type="transmembrane region" description="Helical" evidence="7">
    <location>
        <begin position="477"/>
        <end position="498"/>
    </location>
</feature>
<evidence type="ECO:0000256" key="4">
    <source>
        <dbReference type="ARBA" id="ARBA00022989"/>
    </source>
</evidence>
<dbReference type="InterPro" id="IPR006153">
    <property type="entry name" value="Cation/H_exchanger_TM"/>
</dbReference>
<organism evidence="9 10">
    <name type="scientific">Labeo rohita</name>
    <name type="common">Indian major carp</name>
    <name type="synonym">Cyprinus rohita</name>
    <dbReference type="NCBI Taxonomy" id="84645"/>
    <lineage>
        <taxon>Eukaryota</taxon>
        <taxon>Metazoa</taxon>
        <taxon>Chordata</taxon>
        <taxon>Craniata</taxon>
        <taxon>Vertebrata</taxon>
        <taxon>Euteleostomi</taxon>
        <taxon>Actinopterygii</taxon>
        <taxon>Neopterygii</taxon>
        <taxon>Teleostei</taxon>
        <taxon>Ostariophysi</taxon>
        <taxon>Cypriniformes</taxon>
        <taxon>Cyprinidae</taxon>
        <taxon>Labeoninae</taxon>
        <taxon>Labeonini</taxon>
        <taxon>Labeo</taxon>
    </lineage>
</organism>
<dbReference type="InterPro" id="IPR038770">
    <property type="entry name" value="Na+/solute_symporter_sf"/>
</dbReference>
<keyword evidence="3 7" id="KW-0812">Transmembrane</keyword>
<dbReference type="Proteomes" id="UP000830375">
    <property type="component" value="Unassembled WGS sequence"/>
</dbReference>
<keyword evidence="4 7" id="KW-1133">Transmembrane helix</keyword>
<accession>A0ABQ8MZN4</accession>
<evidence type="ECO:0000256" key="6">
    <source>
        <dbReference type="SAM" id="MobiDB-lite"/>
    </source>
</evidence>
<proteinExistence type="inferred from homology"/>